<comment type="caution">
    <text evidence="2">The sequence shown here is derived from an EMBL/GenBank/DDBJ whole genome shotgun (WGS) entry which is preliminary data.</text>
</comment>
<protein>
    <recommendedName>
        <fullName evidence="1">HTH crp-type domain-containing protein</fullName>
    </recommendedName>
</protein>
<evidence type="ECO:0000313" key="2">
    <source>
        <dbReference type="EMBL" id="OZI78748.1"/>
    </source>
</evidence>
<reference evidence="2 3" key="1">
    <citation type="submission" date="2017-05" db="EMBL/GenBank/DDBJ databases">
        <title>Complete and WGS of Bordetella genogroups.</title>
        <authorList>
            <person name="Spilker T."/>
            <person name="Lipuma J."/>
        </authorList>
    </citation>
    <scope>NUCLEOTIDE SEQUENCE [LARGE SCALE GENOMIC DNA]</scope>
    <source>
        <strain evidence="2 3">AU3139</strain>
    </source>
</reference>
<dbReference type="InterPro" id="IPR012318">
    <property type="entry name" value="HTH_CRP"/>
</dbReference>
<dbReference type="EMBL" id="NEVV01000002">
    <property type="protein sequence ID" value="OZI78748.1"/>
    <property type="molecule type" value="Genomic_DNA"/>
</dbReference>
<dbReference type="Gene3D" id="1.10.10.10">
    <property type="entry name" value="Winged helix-like DNA-binding domain superfamily/Winged helix DNA-binding domain"/>
    <property type="match status" value="1"/>
</dbReference>
<proteinExistence type="predicted"/>
<evidence type="ECO:0000259" key="1">
    <source>
        <dbReference type="PROSITE" id="PS51063"/>
    </source>
</evidence>
<gene>
    <name evidence="2" type="ORF">CAL23_11740</name>
</gene>
<feature type="domain" description="HTH crp-type" evidence="1">
    <location>
        <begin position="1"/>
        <end position="63"/>
    </location>
</feature>
<keyword evidence="3" id="KW-1185">Reference proteome</keyword>
<dbReference type="SMART" id="SM00419">
    <property type="entry name" value="HTH_CRP"/>
    <property type="match status" value="1"/>
</dbReference>
<dbReference type="SUPFAM" id="SSF46785">
    <property type="entry name" value="Winged helix' DNA-binding domain"/>
    <property type="match status" value="1"/>
</dbReference>
<dbReference type="PROSITE" id="PS51063">
    <property type="entry name" value="HTH_CRP_2"/>
    <property type="match status" value="1"/>
</dbReference>
<dbReference type="InterPro" id="IPR036388">
    <property type="entry name" value="WH-like_DNA-bd_sf"/>
</dbReference>
<evidence type="ECO:0000313" key="3">
    <source>
        <dbReference type="Proteomes" id="UP000216524"/>
    </source>
</evidence>
<dbReference type="Pfam" id="PF13545">
    <property type="entry name" value="HTH_Crp_2"/>
    <property type="match status" value="1"/>
</dbReference>
<sequence length="76" mass="8341">MLGALTAGRPCDDERGIAVAQTQDALATLLGVSRHAVNRELKQLANQGLVGLGYGEIWVRDLERLRQLWHEHGAQP</sequence>
<dbReference type="Proteomes" id="UP000216524">
    <property type="component" value="Unassembled WGS sequence"/>
</dbReference>
<dbReference type="InterPro" id="IPR036390">
    <property type="entry name" value="WH_DNA-bd_sf"/>
</dbReference>
<organism evidence="2 3">
    <name type="scientific">Bordetella genomosp. 6</name>
    <dbReference type="NCBI Taxonomy" id="463024"/>
    <lineage>
        <taxon>Bacteria</taxon>
        <taxon>Pseudomonadati</taxon>
        <taxon>Pseudomonadota</taxon>
        <taxon>Betaproteobacteria</taxon>
        <taxon>Burkholderiales</taxon>
        <taxon>Alcaligenaceae</taxon>
        <taxon>Bordetella</taxon>
    </lineage>
</organism>
<accession>A0ABX4FD59</accession>
<name>A0ABX4FD59_9BORD</name>